<dbReference type="InterPro" id="IPR035999">
    <property type="entry name" value="Sec7_dom_sf"/>
</dbReference>
<dbReference type="SMART" id="SM00222">
    <property type="entry name" value="Sec7"/>
    <property type="match status" value="1"/>
</dbReference>
<dbReference type="EMBL" id="JAANIT010003450">
    <property type="protein sequence ID" value="KAG1534095.1"/>
    <property type="molecule type" value="Genomic_DNA"/>
</dbReference>
<protein>
    <recommendedName>
        <fullName evidence="1">SEC7 domain-containing protein</fullName>
    </recommendedName>
</protein>
<dbReference type="Proteomes" id="UP000717996">
    <property type="component" value="Unassembled WGS sequence"/>
</dbReference>
<comment type="caution">
    <text evidence="2">The sequence shown here is derived from an EMBL/GenBank/DDBJ whole genome shotgun (WGS) entry which is preliminary data.</text>
</comment>
<sequence length="669" mass="75029">MWKSAFFNIKFNESPKKSIAFLLENEILSSDDFNTSLSNFLKSTQQLDKKTLGEYLGKPENLELVQVYMRQFDFKGKTIDEALRMVLETFRLPGESQQIFRITDTFAETFFETGPPEIENVLAAQVLTYSIIMLNTDQHNPQVRPQSRMSVDQYIRNLSGMNDKADFSRDYLTAIYQAIRRDEILMPEEHEGLLGYNYAWKQLQHRSNLVGQFEPCPPSVYDHAVFKQVWRPLIAAITCAFNTAQDDDTLETAITAFRHSATLAARFGLHDAFDSIVINLALATGLLEISSSSSSVPDPIVDVAGQKYVVSKLAVQLGRNYKGQLAAVVLFTVVTSHGDSLRKGWTKVLKIIRNLFLSSLLPNAMLRVEDFLSRTRDIPLKPKTPKPSKDTTRRDGSLLSTLSSYLLSPYSGDEAYSRDPTEEEVEMAMCAVECVSVCKLQELFADVTSFSLETQKCLLTAIREIGYDIEEMKKSTITIPYDPVAALFLEFMVTITVRNPERIEELWSLAADYILGILSFAEKQSVLVIERTVVGLLRLCICAATRNVLLAEILECLTILRDFPPSVTQAVAEQIMAGVTNLSSVQSEHRNDPEFCELILELKNITPENIVVINPVTKMTGTIDVDKLFESLELAAVDDLPELLLPLELLLLELVPDDVVDLGTATLLS</sequence>
<dbReference type="InterPro" id="IPR000904">
    <property type="entry name" value="Sec7_dom"/>
</dbReference>
<dbReference type="GO" id="GO:0012505">
    <property type="term" value="C:endomembrane system"/>
    <property type="evidence" value="ECO:0007669"/>
    <property type="project" value="UniProtKB-ARBA"/>
</dbReference>
<dbReference type="GO" id="GO:0032012">
    <property type="term" value="P:regulation of ARF protein signal transduction"/>
    <property type="evidence" value="ECO:0007669"/>
    <property type="project" value="InterPro"/>
</dbReference>
<gene>
    <name evidence="2" type="ORF">G6F51_012283</name>
</gene>
<evidence type="ECO:0000313" key="3">
    <source>
        <dbReference type="Proteomes" id="UP000717996"/>
    </source>
</evidence>
<dbReference type="PANTHER" id="PTHR10663">
    <property type="entry name" value="GUANYL-NUCLEOTIDE EXCHANGE FACTOR"/>
    <property type="match status" value="1"/>
</dbReference>
<dbReference type="GO" id="GO:0005737">
    <property type="term" value="C:cytoplasm"/>
    <property type="evidence" value="ECO:0007669"/>
    <property type="project" value="UniProtKB-ARBA"/>
</dbReference>
<name>A0A9P6XX40_RHIOR</name>
<dbReference type="InterPro" id="IPR023394">
    <property type="entry name" value="Sec7_C_sf"/>
</dbReference>
<accession>A0A9P6XX40</accession>
<dbReference type="SUPFAM" id="SSF48425">
    <property type="entry name" value="Sec7 domain"/>
    <property type="match status" value="1"/>
</dbReference>
<dbReference type="PANTHER" id="PTHR10663:SF388">
    <property type="entry name" value="GOLGI-SPECIFIC BREFELDIN A-RESISTANCE GUANINE NUCLEOTIDE EXCHANGE FACTOR 1"/>
    <property type="match status" value="1"/>
</dbReference>
<proteinExistence type="predicted"/>
<evidence type="ECO:0000259" key="1">
    <source>
        <dbReference type="PROSITE" id="PS50190"/>
    </source>
</evidence>
<evidence type="ECO:0000313" key="2">
    <source>
        <dbReference type="EMBL" id="KAG1534095.1"/>
    </source>
</evidence>
<dbReference type="Gene3D" id="1.10.1000.11">
    <property type="entry name" value="Arf Nucleotide-binding Site Opener,domain 2"/>
    <property type="match status" value="1"/>
</dbReference>
<organism evidence="2 3">
    <name type="scientific">Rhizopus oryzae</name>
    <name type="common">Mucormycosis agent</name>
    <name type="synonym">Rhizopus arrhizus var. delemar</name>
    <dbReference type="NCBI Taxonomy" id="64495"/>
    <lineage>
        <taxon>Eukaryota</taxon>
        <taxon>Fungi</taxon>
        <taxon>Fungi incertae sedis</taxon>
        <taxon>Mucoromycota</taxon>
        <taxon>Mucoromycotina</taxon>
        <taxon>Mucoromycetes</taxon>
        <taxon>Mucorales</taxon>
        <taxon>Mucorineae</taxon>
        <taxon>Rhizopodaceae</taxon>
        <taxon>Rhizopus</taxon>
    </lineage>
</organism>
<reference evidence="2" key="1">
    <citation type="journal article" date="2020" name="Microb. Genom.">
        <title>Genetic diversity of clinical and environmental Mucorales isolates obtained from an investigation of mucormycosis cases among solid organ transplant recipients.</title>
        <authorList>
            <person name="Nguyen M.H."/>
            <person name="Kaul D."/>
            <person name="Muto C."/>
            <person name="Cheng S.J."/>
            <person name="Richter R.A."/>
            <person name="Bruno V.M."/>
            <person name="Liu G."/>
            <person name="Beyhan S."/>
            <person name="Sundermann A.J."/>
            <person name="Mounaud S."/>
            <person name="Pasculle A.W."/>
            <person name="Nierman W.C."/>
            <person name="Driscoll E."/>
            <person name="Cumbie R."/>
            <person name="Clancy C.J."/>
            <person name="Dupont C.L."/>
        </authorList>
    </citation>
    <scope>NUCLEOTIDE SEQUENCE</scope>
    <source>
        <strain evidence="2">GL16</strain>
    </source>
</reference>
<dbReference type="AlphaFoldDB" id="A0A9P6XX40"/>
<dbReference type="GO" id="GO:0005085">
    <property type="term" value="F:guanyl-nucleotide exchange factor activity"/>
    <property type="evidence" value="ECO:0007669"/>
    <property type="project" value="InterPro"/>
</dbReference>
<dbReference type="Gene3D" id="1.10.220.20">
    <property type="match status" value="1"/>
</dbReference>
<dbReference type="Pfam" id="PF01369">
    <property type="entry name" value="Sec7"/>
    <property type="match status" value="1"/>
</dbReference>
<feature type="domain" description="SEC7" evidence="1">
    <location>
        <begin position="10"/>
        <end position="182"/>
    </location>
</feature>
<dbReference type="GO" id="GO:0016192">
    <property type="term" value="P:vesicle-mediated transport"/>
    <property type="evidence" value="ECO:0007669"/>
    <property type="project" value="UniProtKB-ARBA"/>
</dbReference>
<dbReference type="CDD" id="cd00171">
    <property type="entry name" value="Sec7"/>
    <property type="match status" value="1"/>
</dbReference>
<dbReference type="PROSITE" id="PS50190">
    <property type="entry name" value="SEC7"/>
    <property type="match status" value="1"/>
</dbReference>